<dbReference type="InterPro" id="IPR044660">
    <property type="entry name" value="IBH1-like"/>
</dbReference>
<dbReference type="GO" id="GO:0006355">
    <property type="term" value="P:regulation of DNA-templated transcription"/>
    <property type="evidence" value="ECO:0007669"/>
    <property type="project" value="InterPro"/>
</dbReference>
<dbReference type="Proteomes" id="UP001454036">
    <property type="component" value="Unassembled WGS sequence"/>
</dbReference>
<accession>A0AAV3P100</accession>
<dbReference type="GO" id="GO:0005634">
    <property type="term" value="C:nucleus"/>
    <property type="evidence" value="ECO:0007669"/>
    <property type="project" value="UniProtKB-SubCell"/>
</dbReference>
<dbReference type="SUPFAM" id="SSF47459">
    <property type="entry name" value="HLH, helix-loop-helix DNA-binding domain"/>
    <property type="match status" value="1"/>
</dbReference>
<proteinExistence type="predicted"/>
<comment type="caution">
    <text evidence="7">The sequence shown here is derived from an EMBL/GenBank/DDBJ whole genome shotgun (WGS) entry which is preliminary data.</text>
</comment>
<evidence type="ECO:0000256" key="4">
    <source>
        <dbReference type="ARBA" id="ARBA00023242"/>
    </source>
</evidence>
<dbReference type="PANTHER" id="PTHR33124:SF12">
    <property type="entry name" value="TRANSCRIPTION FACTOR BHLH148"/>
    <property type="match status" value="1"/>
</dbReference>
<dbReference type="AlphaFoldDB" id="A0AAV3P100"/>
<organism evidence="7 8">
    <name type="scientific">Lithospermum erythrorhizon</name>
    <name type="common">Purple gromwell</name>
    <name type="synonym">Lithospermum officinale var. erythrorhizon</name>
    <dbReference type="NCBI Taxonomy" id="34254"/>
    <lineage>
        <taxon>Eukaryota</taxon>
        <taxon>Viridiplantae</taxon>
        <taxon>Streptophyta</taxon>
        <taxon>Embryophyta</taxon>
        <taxon>Tracheophyta</taxon>
        <taxon>Spermatophyta</taxon>
        <taxon>Magnoliopsida</taxon>
        <taxon>eudicotyledons</taxon>
        <taxon>Gunneridae</taxon>
        <taxon>Pentapetalae</taxon>
        <taxon>asterids</taxon>
        <taxon>lamiids</taxon>
        <taxon>Boraginales</taxon>
        <taxon>Boraginaceae</taxon>
        <taxon>Boraginoideae</taxon>
        <taxon>Lithospermeae</taxon>
        <taxon>Lithospermum</taxon>
    </lineage>
</organism>
<evidence type="ECO:0000256" key="2">
    <source>
        <dbReference type="ARBA" id="ARBA00023015"/>
    </source>
</evidence>
<evidence type="ECO:0000256" key="3">
    <source>
        <dbReference type="ARBA" id="ARBA00023163"/>
    </source>
</evidence>
<keyword evidence="8" id="KW-1185">Reference proteome</keyword>
<evidence type="ECO:0000256" key="5">
    <source>
        <dbReference type="SAM" id="MobiDB-lite"/>
    </source>
</evidence>
<keyword evidence="2" id="KW-0805">Transcription regulation</keyword>
<evidence type="ECO:0000313" key="7">
    <source>
        <dbReference type="EMBL" id="GAA0145299.1"/>
    </source>
</evidence>
<dbReference type="CDD" id="cd11444">
    <property type="entry name" value="bHLH_AtIBH1_like"/>
    <property type="match status" value="1"/>
</dbReference>
<reference evidence="7 8" key="1">
    <citation type="submission" date="2024-01" db="EMBL/GenBank/DDBJ databases">
        <title>The complete chloroplast genome sequence of Lithospermum erythrorhizon: insights into the phylogenetic relationship among Boraginaceae species and the maternal lineages of purple gromwells.</title>
        <authorList>
            <person name="Okada T."/>
            <person name="Watanabe K."/>
        </authorList>
    </citation>
    <scope>NUCLEOTIDE SEQUENCE [LARGE SCALE GENOMIC DNA]</scope>
</reference>
<sequence length="186" mass="20951">MASTMITSGTRSISSRNKKRKKTNKPNQINRTKTELVTWKSQVEQQMYSSKLLHALQNLQLISSAPPRSRAVHEAADRVLAVTAKGRSRWSRAILTNRIKMNFIKSRHKRVRRAKGLVTWNRGLKKSGMRGGVQRRVRVLSRLVPGCREEEMGVVLEEAGDYIAALQMQVRAMAALADLLSGHPPL</sequence>
<evidence type="ECO:0000313" key="8">
    <source>
        <dbReference type="Proteomes" id="UP001454036"/>
    </source>
</evidence>
<comment type="subcellular location">
    <subcellularLocation>
        <location evidence="1">Nucleus</location>
    </subcellularLocation>
</comment>
<keyword evidence="4" id="KW-0539">Nucleus</keyword>
<dbReference type="Pfam" id="PF26576">
    <property type="entry name" value="IBH1_N"/>
    <property type="match status" value="1"/>
</dbReference>
<dbReference type="InterPro" id="IPR044549">
    <property type="entry name" value="bHLH_AtIBH1-like"/>
</dbReference>
<dbReference type="EMBL" id="BAABME010000761">
    <property type="protein sequence ID" value="GAA0145299.1"/>
    <property type="molecule type" value="Genomic_DNA"/>
</dbReference>
<keyword evidence="7" id="KW-0238">DNA-binding</keyword>
<feature type="domain" description="IBH1-like N-terminal" evidence="6">
    <location>
        <begin position="43"/>
        <end position="98"/>
    </location>
</feature>
<evidence type="ECO:0000256" key="1">
    <source>
        <dbReference type="ARBA" id="ARBA00004123"/>
    </source>
</evidence>
<dbReference type="InterPro" id="IPR059002">
    <property type="entry name" value="IBH1_N"/>
</dbReference>
<dbReference type="InterPro" id="IPR036638">
    <property type="entry name" value="HLH_DNA-bd_sf"/>
</dbReference>
<name>A0AAV3P100_LITER</name>
<gene>
    <name evidence="7" type="ORF">LIER_05525</name>
</gene>
<keyword evidence="3" id="KW-0804">Transcription</keyword>
<evidence type="ECO:0000259" key="6">
    <source>
        <dbReference type="Pfam" id="PF26576"/>
    </source>
</evidence>
<dbReference type="GO" id="GO:0046983">
    <property type="term" value="F:protein dimerization activity"/>
    <property type="evidence" value="ECO:0007669"/>
    <property type="project" value="InterPro"/>
</dbReference>
<dbReference type="GO" id="GO:0000976">
    <property type="term" value="F:transcription cis-regulatory region binding"/>
    <property type="evidence" value="ECO:0007669"/>
    <property type="project" value="UniProtKB-ARBA"/>
</dbReference>
<protein>
    <submittedName>
        <fullName evidence="7">DNA-binding transcription factor</fullName>
    </submittedName>
</protein>
<feature type="compositionally biased region" description="Polar residues" evidence="5">
    <location>
        <begin position="1"/>
        <end position="10"/>
    </location>
</feature>
<dbReference type="PANTHER" id="PTHR33124">
    <property type="entry name" value="TRANSCRIPTION FACTOR IBH1-LIKE 1"/>
    <property type="match status" value="1"/>
</dbReference>
<feature type="region of interest" description="Disordered" evidence="5">
    <location>
        <begin position="1"/>
        <end position="32"/>
    </location>
</feature>